<comment type="caution">
    <text evidence="1">The sequence shown here is derived from an EMBL/GenBank/DDBJ whole genome shotgun (WGS) entry which is preliminary data.</text>
</comment>
<protein>
    <recommendedName>
        <fullName evidence="3">Methyltransferase FkbM domain-containing protein</fullName>
    </recommendedName>
</protein>
<gene>
    <name evidence="1" type="ORF">AZ78_0450</name>
</gene>
<dbReference type="Gene3D" id="3.40.50.150">
    <property type="entry name" value="Vaccinia Virus protein VP39"/>
    <property type="match status" value="1"/>
</dbReference>
<evidence type="ECO:0000313" key="1">
    <source>
        <dbReference type="EMBL" id="KWS02904.1"/>
    </source>
</evidence>
<reference evidence="1 2" key="1">
    <citation type="journal article" date="2014" name="Genome Announc.">
        <title>Draft Genome Sequence of Lysobacter capsici AZ78, a Bacterium Antagonistic to Plant-Pathogenic Oomycetes.</title>
        <authorList>
            <person name="Puopolo G."/>
            <person name="Sonego P."/>
            <person name="Engelen K."/>
            <person name="Pertot I."/>
        </authorList>
    </citation>
    <scope>NUCLEOTIDE SEQUENCE [LARGE SCALE GENOMIC DNA]</scope>
    <source>
        <strain evidence="1 2">AZ78</strain>
    </source>
</reference>
<evidence type="ECO:0000313" key="2">
    <source>
        <dbReference type="Proteomes" id="UP000023435"/>
    </source>
</evidence>
<dbReference type="Proteomes" id="UP000023435">
    <property type="component" value="Unassembled WGS sequence"/>
</dbReference>
<keyword evidence="2" id="KW-1185">Reference proteome</keyword>
<accession>A0A108U5F6</accession>
<proteinExistence type="predicted"/>
<dbReference type="EMBL" id="JAJA02000001">
    <property type="protein sequence ID" value="KWS02904.1"/>
    <property type="molecule type" value="Genomic_DNA"/>
</dbReference>
<dbReference type="SUPFAM" id="SSF53335">
    <property type="entry name" value="S-adenosyl-L-methionine-dependent methyltransferases"/>
    <property type="match status" value="1"/>
</dbReference>
<sequence length="259" mass="29007">MLYALLPGRRMDTAAYVERRRIELARQLDLALASTVRYGPFRGMRLGPDTAWSVADRAPILLGLYEQEVLESLAETGGRKAFVNLGAGDGYYGVGALVSGLCQRSYCYEMGEKGRRIIGDTARLNGLEDRVEIRGKADPGFYRDLPAEVVDDCVLFIDIEGAEFELLDEAAFGAFGNAVIFLELHDWFFQDAEQRMQTLRRNAAATHAITEMTMAARDLSPFPELREYSDSDRWLLCSEGRGRQMGWMRFDPKRAGAPA</sequence>
<name>A0A108U5F6_9GAMM</name>
<dbReference type="AlphaFoldDB" id="A0A108U5F6"/>
<organism evidence="1 2">
    <name type="scientific">Lysobacter capsici AZ78</name>
    <dbReference type="NCBI Taxonomy" id="1444315"/>
    <lineage>
        <taxon>Bacteria</taxon>
        <taxon>Pseudomonadati</taxon>
        <taxon>Pseudomonadota</taxon>
        <taxon>Gammaproteobacteria</taxon>
        <taxon>Lysobacterales</taxon>
        <taxon>Lysobacteraceae</taxon>
        <taxon>Lysobacter</taxon>
    </lineage>
</organism>
<evidence type="ECO:0008006" key="3">
    <source>
        <dbReference type="Google" id="ProtNLM"/>
    </source>
</evidence>
<dbReference type="InterPro" id="IPR029063">
    <property type="entry name" value="SAM-dependent_MTases_sf"/>
</dbReference>